<keyword evidence="1" id="KW-0732">Signal</keyword>
<feature type="signal peptide" evidence="1">
    <location>
        <begin position="1"/>
        <end position="17"/>
    </location>
</feature>
<dbReference type="Proteomes" id="UP000265000">
    <property type="component" value="Unplaced"/>
</dbReference>
<keyword evidence="3" id="KW-1185">Reference proteome</keyword>
<reference evidence="2" key="2">
    <citation type="submission" date="2025-09" db="UniProtKB">
        <authorList>
            <consortium name="Ensembl"/>
        </authorList>
    </citation>
    <scope>IDENTIFICATION</scope>
</reference>
<reference evidence="2" key="1">
    <citation type="submission" date="2025-08" db="UniProtKB">
        <authorList>
            <consortium name="Ensembl"/>
        </authorList>
    </citation>
    <scope>IDENTIFICATION</scope>
</reference>
<protein>
    <recommendedName>
        <fullName evidence="4">Secreted protein</fullName>
    </recommendedName>
</protein>
<name>A0A3Q2QP09_FUNHE</name>
<feature type="chain" id="PRO_5018640948" description="Secreted protein" evidence="1">
    <location>
        <begin position="18"/>
        <end position="80"/>
    </location>
</feature>
<evidence type="ECO:0000256" key="1">
    <source>
        <dbReference type="SAM" id="SignalP"/>
    </source>
</evidence>
<evidence type="ECO:0008006" key="4">
    <source>
        <dbReference type="Google" id="ProtNLM"/>
    </source>
</evidence>
<dbReference type="AlphaFoldDB" id="A0A3Q2QP09"/>
<proteinExistence type="predicted"/>
<evidence type="ECO:0000313" key="3">
    <source>
        <dbReference type="Proteomes" id="UP000265000"/>
    </source>
</evidence>
<sequence length="80" mass="8727">MSTVVLILLLAVKLCLRFYVCIYVISGSLPPGGNFVYPFLWCNSHQKNRGVSHCATTLPVCGSGGSKRKHPVGERRGKHA</sequence>
<dbReference type="Ensembl" id="ENSFHET00000019846.1">
    <property type="protein sequence ID" value="ENSFHEP00000029326.1"/>
    <property type="gene ID" value="ENSFHEG00000013988.1"/>
</dbReference>
<organism evidence="2 3">
    <name type="scientific">Fundulus heteroclitus</name>
    <name type="common">Killifish</name>
    <name type="synonym">Mummichog</name>
    <dbReference type="NCBI Taxonomy" id="8078"/>
    <lineage>
        <taxon>Eukaryota</taxon>
        <taxon>Metazoa</taxon>
        <taxon>Chordata</taxon>
        <taxon>Craniata</taxon>
        <taxon>Vertebrata</taxon>
        <taxon>Euteleostomi</taxon>
        <taxon>Actinopterygii</taxon>
        <taxon>Neopterygii</taxon>
        <taxon>Teleostei</taxon>
        <taxon>Neoteleostei</taxon>
        <taxon>Acanthomorphata</taxon>
        <taxon>Ovalentaria</taxon>
        <taxon>Atherinomorphae</taxon>
        <taxon>Cyprinodontiformes</taxon>
        <taxon>Fundulidae</taxon>
        <taxon>Fundulus</taxon>
    </lineage>
</organism>
<evidence type="ECO:0000313" key="2">
    <source>
        <dbReference type="Ensembl" id="ENSFHEP00000029326.1"/>
    </source>
</evidence>
<accession>A0A3Q2QP09</accession>